<keyword evidence="2" id="KW-1185">Reference proteome</keyword>
<gene>
    <name evidence="1" type="ORF">PAXRUDRAFT_825755</name>
</gene>
<accession>A0A0D0E076</accession>
<dbReference type="HOGENOM" id="CLU_2498502_0_0_1"/>
<evidence type="ECO:0000313" key="1">
    <source>
        <dbReference type="EMBL" id="KIK96611.1"/>
    </source>
</evidence>
<dbReference type="EMBL" id="KN824977">
    <property type="protein sequence ID" value="KIK96611.1"/>
    <property type="molecule type" value="Genomic_DNA"/>
</dbReference>
<proteinExistence type="predicted"/>
<dbReference type="Proteomes" id="UP000054538">
    <property type="component" value="Unassembled WGS sequence"/>
</dbReference>
<name>A0A0D0E076_9AGAM</name>
<organism evidence="1 2">
    <name type="scientific">Paxillus rubicundulus Ve08.2h10</name>
    <dbReference type="NCBI Taxonomy" id="930991"/>
    <lineage>
        <taxon>Eukaryota</taxon>
        <taxon>Fungi</taxon>
        <taxon>Dikarya</taxon>
        <taxon>Basidiomycota</taxon>
        <taxon>Agaricomycotina</taxon>
        <taxon>Agaricomycetes</taxon>
        <taxon>Agaricomycetidae</taxon>
        <taxon>Boletales</taxon>
        <taxon>Paxilineae</taxon>
        <taxon>Paxillaceae</taxon>
        <taxon>Paxillus</taxon>
    </lineage>
</organism>
<sequence>MYEVWMETHSQYTSAKYPCEEVNDGCSWLCPGTTQNLQVASHYDAHTGKTFARWPWHWLQVTRVIITNDRNKMLGRMITVYKQNKY</sequence>
<dbReference type="InParanoid" id="A0A0D0E076"/>
<evidence type="ECO:0000313" key="2">
    <source>
        <dbReference type="Proteomes" id="UP000054538"/>
    </source>
</evidence>
<reference evidence="2" key="2">
    <citation type="submission" date="2015-01" db="EMBL/GenBank/DDBJ databases">
        <title>Evolutionary Origins and Diversification of the Mycorrhizal Mutualists.</title>
        <authorList>
            <consortium name="DOE Joint Genome Institute"/>
            <consortium name="Mycorrhizal Genomics Consortium"/>
            <person name="Kohler A."/>
            <person name="Kuo A."/>
            <person name="Nagy L.G."/>
            <person name="Floudas D."/>
            <person name="Copeland A."/>
            <person name="Barry K.W."/>
            <person name="Cichocki N."/>
            <person name="Veneault-Fourrey C."/>
            <person name="LaButti K."/>
            <person name="Lindquist E.A."/>
            <person name="Lipzen A."/>
            <person name="Lundell T."/>
            <person name="Morin E."/>
            <person name="Murat C."/>
            <person name="Riley R."/>
            <person name="Ohm R."/>
            <person name="Sun H."/>
            <person name="Tunlid A."/>
            <person name="Henrissat B."/>
            <person name="Grigoriev I.V."/>
            <person name="Hibbett D.S."/>
            <person name="Martin F."/>
        </authorList>
    </citation>
    <scope>NUCLEOTIDE SEQUENCE [LARGE SCALE GENOMIC DNA]</scope>
    <source>
        <strain evidence="2">Ve08.2h10</strain>
    </source>
</reference>
<protein>
    <submittedName>
        <fullName evidence="1">Uncharacterized protein</fullName>
    </submittedName>
</protein>
<dbReference type="AlphaFoldDB" id="A0A0D0E076"/>
<reference evidence="1 2" key="1">
    <citation type="submission" date="2014-04" db="EMBL/GenBank/DDBJ databases">
        <authorList>
            <consortium name="DOE Joint Genome Institute"/>
            <person name="Kuo A."/>
            <person name="Kohler A."/>
            <person name="Jargeat P."/>
            <person name="Nagy L.G."/>
            <person name="Floudas D."/>
            <person name="Copeland A."/>
            <person name="Barry K.W."/>
            <person name="Cichocki N."/>
            <person name="Veneault-Fourrey C."/>
            <person name="LaButti K."/>
            <person name="Lindquist E.A."/>
            <person name="Lipzen A."/>
            <person name="Lundell T."/>
            <person name="Morin E."/>
            <person name="Murat C."/>
            <person name="Sun H."/>
            <person name="Tunlid A."/>
            <person name="Henrissat B."/>
            <person name="Grigoriev I.V."/>
            <person name="Hibbett D.S."/>
            <person name="Martin F."/>
            <person name="Nordberg H.P."/>
            <person name="Cantor M.N."/>
            <person name="Hua S.X."/>
        </authorList>
    </citation>
    <scope>NUCLEOTIDE SEQUENCE [LARGE SCALE GENOMIC DNA]</scope>
    <source>
        <strain evidence="1 2">Ve08.2h10</strain>
    </source>
</reference>